<dbReference type="PANTHER" id="PTHR12147:SF26">
    <property type="entry name" value="PEPTIDASE M28 DOMAIN-CONTAINING PROTEIN"/>
    <property type="match status" value="1"/>
</dbReference>
<evidence type="ECO:0000256" key="1">
    <source>
        <dbReference type="SAM" id="MobiDB-lite"/>
    </source>
</evidence>
<reference evidence="4" key="1">
    <citation type="journal article" date="2019" name="Int. J. Syst. Evol. Microbiol.">
        <title>The Global Catalogue of Microorganisms (GCM) 10K type strain sequencing project: providing services to taxonomists for standard genome sequencing and annotation.</title>
        <authorList>
            <consortium name="The Broad Institute Genomics Platform"/>
            <consortium name="The Broad Institute Genome Sequencing Center for Infectious Disease"/>
            <person name="Wu L."/>
            <person name="Ma J."/>
        </authorList>
    </citation>
    <scope>NUCLEOTIDE SEQUENCE [LARGE SCALE GENOMIC DNA]</scope>
    <source>
        <strain evidence="4">NCAIM B.02333</strain>
    </source>
</reference>
<feature type="region of interest" description="Disordered" evidence="1">
    <location>
        <begin position="271"/>
        <end position="291"/>
    </location>
</feature>
<feature type="domain" description="Peptidase M28" evidence="2">
    <location>
        <begin position="19"/>
        <end position="235"/>
    </location>
</feature>
<dbReference type="Proteomes" id="UP001595685">
    <property type="component" value="Unassembled WGS sequence"/>
</dbReference>
<dbReference type="Gene3D" id="3.40.630.10">
    <property type="entry name" value="Zn peptidases"/>
    <property type="match status" value="1"/>
</dbReference>
<protein>
    <submittedName>
        <fullName evidence="3">M20/M25/M40 family metallo-hydrolase</fullName>
    </submittedName>
</protein>
<name>A0ABV7WKA9_9MICO</name>
<dbReference type="Pfam" id="PF04389">
    <property type="entry name" value="Peptidase_M28"/>
    <property type="match status" value="1"/>
</dbReference>
<dbReference type="EMBL" id="JBHRWW010000010">
    <property type="protein sequence ID" value="MFC3689427.1"/>
    <property type="molecule type" value="Genomic_DNA"/>
</dbReference>
<evidence type="ECO:0000313" key="3">
    <source>
        <dbReference type="EMBL" id="MFC3689427.1"/>
    </source>
</evidence>
<feature type="non-terminal residue" evidence="3">
    <location>
        <position position="1"/>
    </location>
</feature>
<proteinExistence type="predicted"/>
<comment type="caution">
    <text evidence="3">The sequence shown here is derived from an EMBL/GenBank/DDBJ whole genome shotgun (WGS) entry which is preliminary data.</text>
</comment>
<keyword evidence="4" id="KW-1185">Reference proteome</keyword>
<feature type="compositionally biased region" description="Basic and acidic residues" evidence="1">
    <location>
        <begin position="276"/>
        <end position="291"/>
    </location>
</feature>
<evidence type="ECO:0000259" key="2">
    <source>
        <dbReference type="Pfam" id="PF04389"/>
    </source>
</evidence>
<accession>A0ABV7WKA9</accession>
<dbReference type="InterPro" id="IPR007484">
    <property type="entry name" value="Peptidase_M28"/>
</dbReference>
<dbReference type="InterPro" id="IPR045175">
    <property type="entry name" value="M28_fam"/>
</dbReference>
<evidence type="ECO:0000313" key="4">
    <source>
        <dbReference type="Proteomes" id="UP001595685"/>
    </source>
</evidence>
<gene>
    <name evidence="3" type="ORF">ACFOLH_13840</name>
</gene>
<sequence>APGSTARVTIDFYEVTSYNVIGELAGRTDDNVVMAGSHLDSVPEGPGINDNGSGSAALLELAQQMSKSRPENTVRLAWWGAEELGLIGSTEWVGQRTPEELDDIALYLNFDMIGSPNYFFGVYDADESSFPAPVVVPEGSEDIETTFEEFYTLLGEPYDDSEFSGRSDYQAFIESGIPSGGLFTGAEVVKTEEQQAIWGGIAGESFDQCYHQECDTIDNLDMHALEVNSDAVAYAVFTYAASTEAVNGVVGRRVPGRFLVPAPAGPEYTFAGPLGGDEHDHGHDHGPGVAE</sequence>
<dbReference type="RefSeq" id="WP_376985611.1">
    <property type="nucleotide sequence ID" value="NZ_JBHRWW010000010.1"/>
</dbReference>
<dbReference type="PANTHER" id="PTHR12147">
    <property type="entry name" value="METALLOPEPTIDASE M28 FAMILY MEMBER"/>
    <property type="match status" value="1"/>
</dbReference>
<organism evidence="3 4">
    <name type="scientific">Aquipuribacter hungaricus</name>
    <dbReference type="NCBI Taxonomy" id="545624"/>
    <lineage>
        <taxon>Bacteria</taxon>
        <taxon>Bacillati</taxon>
        <taxon>Actinomycetota</taxon>
        <taxon>Actinomycetes</taxon>
        <taxon>Micrococcales</taxon>
        <taxon>Intrasporangiaceae</taxon>
        <taxon>Aquipuribacter</taxon>
    </lineage>
</organism>
<dbReference type="SUPFAM" id="SSF53187">
    <property type="entry name" value="Zn-dependent exopeptidases"/>
    <property type="match status" value="1"/>
</dbReference>